<keyword evidence="2" id="KW-0378">Hydrolase</keyword>
<protein>
    <submittedName>
        <fullName evidence="2">Do family proteasen</fullName>
    </submittedName>
</protein>
<dbReference type="PRINTS" id="PR00834">
    <property type="entry name" value="PROTEASES2C"/>
</dbReference>
<keyword evidence="2" id="KW-0645">Protease</keyword>
<feature type="signal peptide" evidence="1">
    <location>
        <begin position="1"/>
        <end position="22"/>
    </location>
</feature>
<evidence type="ECO:0000313" key="3">
    <source>
        <dbReference type="Proteomes" id="UP000494172"/>
    </source>
</evidence>
<dbReference type="PANTHER" id="PTHR22939:SF129">
    <property type="entry name" value="SERINE PROTEASE HTRA2, MITOCHONDRIAL"/>
    <property type="match status" value="1"/>
</dbReference>
<dbReference type="InterPro" id="IPR043504">
    <property type="entry name" value="Peptidase_S1_PA_chymotrypsin"/>
</dbReference>
<dbReference type="Proteomes" id="UP000494172">
    <property type="component" value="Unassembled WGS sequence"/>
</dbReference>
<dbReference type="Gene3D" id="2.40.10.10">
    <property type="entry name" value="Trypsin-like serine proteases"/>
    <property type="match status" value="2"/>
</dbReference>
<reference evidence="2 3" key="1">
    <citation type="submission" date="2019-09" db="EMBL/GenBank/DDBJ databases">
        <authorList>
            <person name="Depoorter E."/>
        </authorList>
    </citation>
    <scope>NUCLEOTIDE SEQUENCE [LARGE SCALE GENOMIC DNA]</scope>
    <source>
        <strain evidence="2">LMG 24066</strain>
    </source>
</reference>
<dbReference type="SUPFAM" id="SSF50494">
    <property type="entry name" value="Trypsin-like serine proteases"/>
    <property type="match status" value="1"/>
</dbReference>
<comment type="caution">
    <text evidence="2">The sequence shown here is derived from an EMBL/GenBank/DDBJ whole genome shotgun (WGS) entry which is preliminary data.</text>
</comment>
<organism evidence="2 3">
    <name type="scientific">Burkholderia arboris</name>
    <dbReference type="NCBI Taxonomy" id="488730"/>
    <lineage>
        <taxon>Bacteria</taxon>
        <taxon>Pseudomonadati</taxon>
        <taxon>Pseudomonadota</taxon>
        <taxon>Betaproteobacteria</taxon>
        <taxon>Burkholderiales</taxon>
        <taxon>Burkholderiaceae</taxon>
        <taxon>Burkholderia</taxon>
        <taxon>Burkholderia cepacia complex</taxon>
    </lineage>
</organism>
<proteinExistence type="predicted"/>
<evidence type="ECO:0000313" key="2">
    <source>
        <dbReference type="EMBL" id="VWC45954.1"/>
    </source>
</evidence>
<dbReference type="PROSITE" id="PS51257">
    <property type="entry name" value="PROKAR_LIPOPROTEIN"/>
    <property type="match status" value="1"/>
</dbReference>
<feature type="chain" id="PRO_5040421152" evidence="1">
    <location>
        <begin position="23"/>
        <end position="309"/>
    </location>
</feature>
<dbReference type="RefSeq" id="WP_174994733.1">
    <property type="nucleotide sequence ID" value="NZ_CABVPX010000063.1"/>
</dbReference>
<accession>A0A9Q9UV31</accession>
<dbReference type="AlphaFoldDB" id="A0A9Q9UV31"/>
<dbReference type="PANTHER" id="PTHR22939">
    <property type="entry name" value="SERINE PROTEASE FAMILY S1C HTRA-RELATED"/>
    <property type="match status" value="1"/>
</dbReference>
<dbReference type="Pfam" id="PF13365">
    <property type="entry name" value="Trypsin_2"/>
    <property type="match status" value="1"/>
</dbReference>
<gene>
    <name evidence="2" type="ORF">BAR24066_07363</name>
</gene>
<dbReference type="GO" id="GO:0042597">
    <property type="term" value="C:periplasmic space"/>
    <property type="evidence" value="ECO:0007669"/>
    <property type="project" value="TreeGrafter"/>
</dbReference>
<keyword evidence="1" id="KW-0732">Signal</keyword>
<dbReference type="InterPro" id="IPR009003">
    <property type="entry name" value="Peptidase_S1_PA"/>
</dbReference>
<name>A0A9Q9UV31_9BURK</name>
<dbReference type="EMBL" id="CABVPX010000063">
    <property type="protein sequence ID" value="VWC45954.1"/>
    <property type="molecule type" value="Genomic_DNA"/>
</dbReference>
<dbReference type="GO" id="GO:0004252">
    <property type="term" value="F:serine-type endopeptidase activity"/>
    <property type="evidence" value="ECO:0007669"/>
    <property type="project" value="InterPro"/>
</dbReference>
<evidence type="ECO:0000256" key="1">
    <source>
        <dbReference type="SAM" id="SignalP"/>
    </source>
</evidence>
<dbReference type="GO" id="GO:0006515">
    <property type="term" value="P:protein quality control for misfolded or incompletely synthesized proteins"/>
    <property type="evidence" value="ECO:0007669"/>
    <property type="project" value="TreeGrafter"/>
</dbReference>
<dbReference type="InterPro" id="IPR001940">
    <property type="entry name" value="Peptidase_S1C"/>
</dbReference>
<sequence length="309" mass="32933">MTVKTLRALSLSAWLLSGAALAFSCGMVGTTAANMHATDALLTRIADSRYASYRQAMNDLTARDAATYDGRTVPEQPANWPRIIPRVMPAVAMVYVTNRRNGLAEQNRAWLVPGVQGNVFTRLLTRVRAWQADWADADRYRDWTVDGAGFVVGDGHHVITAAHVVDESEAVAVKLADGQMRVAHVAGIDVANDVAVLRFDGEAGKPITVAPIMPSQGQAVLAIGSPNGQGFSVSAGIVSRYGLDTGLFQTARFMLTDAAIIGGNSGGVVVNTAGEAVGFVSYGYNNRFTQVVPIARAMQVAAELERRRS</sequence>